<evidence type="ECO:0000313" key="2">
    <source>
        <dbReference type="EMBL" id="TYP80655.1"/>
    </source>
</evidence>
<evidence type="ECO:0000313" key="4">
    <source>
        <dbReference type="Proteomes" id="UP000324176"/>
    </source>
</evidence>
<protein>
    <submittedName>
        <fullName evidence="2">Methyltransferase family protein</fullName>
    </submittedName>
    <submittedName>
        <fullName evidence="1">Methyltransferase type 11</fullName>
    </submittedName>
</protein>
<gene>
    <name evidence="1" type="ORF">AAW31_11255</name>
    <name evidence="2" type="ORF">BCL69_10551</name>
</gene>
<dbReference type="RefSeq" id="WP_046850293.1">
    <property type="nucleotide sequence ID" value="NZ_CP011451.1"/>
</dbReference>
<evidence type="ECO:0000313" key="3">
    <source>
        <dbReference type="Proteomes" id="UP000034156"/>
    </source>
</evidence>
<name>A0A0F7KHB6_9PROT</name>
<dbReference type="GO" id="GO:0008168">
    <property type="term" value="F:methyltransferase activity"/>
    <property type="evidence" value="ECO:0007669"/>
    <property type="project" value="UniProtKB-KW"/>
</dbReference>
<dbReference type="PANTHER" id="PTHR43861:SF1">
    <property type="entry name" value="TRANS-ACONITATE 2-METHYLTRANSFERASE"/>
    <property type="match status" value="1"/>
</dbReference>
<keyword evidence="3" id="KW-1185">Reference proteome</keyword>
<dbReference type="GO" id="GO:0032259">
    <property type="term" value="P:methylation"/>
    <property type="evidence" value="ECO:0007669"/>
    <property type="project" value="UniProtKB-KW"/>
</dbReference>
<dbReference type="KEGG" id="nco:AAW31_11255"/>
<dbReference type="Gene3D" id="3.40.50.150">
    <property type="entry name" value="Vaccinia Virus protein VP39"/>
    <property type="match status" value="1"/>
</dbReference>
<dbReference type="SUPFAM" id="SSF53335">
    <property type="entry name" value="S-adenosyl-L-methionine-dependent methyltransferases"/>
    <property type="match status" value="1"/>
</dbReference>
<organism evidence="1 3">
    <name type="scientific">Nitrosomonas communis</name>
    <dbReference type="NCBI Taxonomy" id="44574"/>
    <lineage>
        <taxon>Bacteria</taxon>
        <taxon>Pseudomonadati</taxon>
        <taxon>Pseudomonadota</taxon>
        <taxon>Betaproteobacteria</taxon>
        <taxon>Nitrosomonadales</taxon>
        <taxon>Nitrosomonadaceae</taxon>
        <taxon>Nitrosomonas</taxon>
    </lineage>
</organism>
<evidence type="ECO:0000313" key="1">
    <source>
        <dbReference type="EMBL" id="AKH38237.1"/>
    </source>
</evidence>
<dbReference type="EMBL" id="CP011451">
    <property type="protein sequence ID" value="AKH38237.1"/>
    <property type="molecule type" value="Genomic_DNA"/>
</dbReference>
<dbReference type="PANTHER" id="PTHR43861">
    <property type="entry name" value="TRANS-ACONITATE 2-METHYLTRANSFERASE-RELATED"/>
    <property type="match status" value="1"/>
</dbReference>
<reference evidence="3" key="1">
    <citation type="submission" date="2015-05" db="EMBL/GenBank/DDBJ databases">
        <title>Draft genome of Nitrosomonas communis strain Nm2.</title>
        <authorList>
            <person name="Kozlowski J.A."/>
            <person name="Kits K.D."/>
            <person name="Stein L.Y."/>
        </authorList>
    </citation>
    <scope>NUCLEOTIDE SEQUENCE [LARGE SCALE GENOMIC DNA]</scope>
    <source>
        <strain evidence="3">Nm2</strain>
    </source>
</reference>
<dbReference type="Proteomes" id="UP000324176">
    <property type="component" value="Unassembled WGS sequence"/>
</dbReference>
<dbReference type="EMBL" id="VNHT01000055">
    <property type="protein sequence ID" value="TYP80655.1"/>
    <property type="molecule type" value="Genomic_DNA"/>
</dbReference>
<accession>A0A0F7KHB6</accession>
<dbReference type="OrthoDB" id="9791837at2"/>
<proteinExistence type="predicted"/>
<dbReference type="CDD" id="cd02440">
    <property type="entry name" value="AdoMet_MTases"/>
    <property type="match status" value="1"/>
</dbReference>
<reference evidence="2 4" key="3">
    <citation type="submission" date="2019-07" db="EMBL/GenBank/DDBJ databases">
        <title>Active sludge and wastewater microbial communities from Klosterneuburg, Austria.</title>
        <authorList>
            <person name="Wagner M."/>
        </authorList>
    </citation>
    <scope>NUCLEOTIDE SEQUENCE [LARGE SCALE GENOMIC DNA]</scope>
    <source>
        <strain evidence="2 4">Nm2</strain>
    </source>
</reference>
<sequence>MPHRWCTSAGLRQTQIESGADITFNEVFKPLFIQRICALKPKRVIEVGAGTGHLSKAISGHGFSLTTIEPSEGMFRIAQEVLSGENVILKNCSSFTLPLSETFDVAFSHMVAHVVEDMPGFFNSIAIHLSQEAHFIFSIPHPCFYNSYKKFFGEEYNYMKRMMKVVSFSITRDPDNLISGVPYHHRPLSDYINALVDAGFALDGFDEIYPPEKTQRKYGELWESPRYCVFVCRKL</sequence>
<dbReference type="Proteomes" id="UP000034156">
    <property type="component" value="Chromosome"/>
</dbReference>
<dbReference type="InterPro" id="IPR029063">
    <property type="entry name" value="SAM-dependent_MTases_sf"/>
</dbReference>
<reference evidence="1 3" key="2">
    <citation type="journal article" date="2016" name="Genome Announc.">
        <title>Genome Sequence of Nitrosomonas communis Strain Nm2, a Mesophilic Ammonia-Oxidizing Bacterium Isolated from Mediterranean Soil.</title>
        <authorList>
            <person name="Kozlowski J.A."/>
            <person name="Kits K.D."/>
            <person name="Stein L.Y."/>
        </authorList>
    </citation>
    <scope>NUCLEOTIDE SEQUENCE [LARGE SCALE GENOMIC DNA]</scope>
    <source>
        <strain evidence="1 3">Nm2</strain>
    </source>
</reference>
<keyword evidence="1" id="KW-0808">Transferase</keyword>
<dbReference type="PATRIC" id="fig|44574.3.peg.2744"/>
<dbReference type="AlphaFoldDB" id="A0A0F7KHB6"/>
<dbReference type="Pfam" id="PF13489">
    <property type="entry name" value="Methyltransf_23"/>
    <property type="match status" value="1"/>
</dbReference>
<keyword evidence="1" id="KW-0489">Methyltransferase</keyword>